<evidence type="ECO:0000313" key="10">
    <source>
        <dbReference type="Proteomes" id="UP000028712"/>
    </source>
</evidence>
<accession>A0A085ZBG1</accession>
<keyword evidence="5 6" id="KW-0472">Membrane</keyword>
<feature type="transmembrane region" description="Helical" evidence="6">
    <location>
        <begin position="33"/>
        <end position="54"/>
    </location>
</feature>
<dbReference type="AlphaFoldDB" id="A0A085ZBG1"/>
<feature type="transmembrane region" description="Helical" evidence="6">
    <location>
        <begin position="263"/>
        <end position="281"/>
    </location>
</feature>
<feature type="transmembrane region" description="Helical" evidence="6">
    <location>
        <begin position="205"/>
        <end position="223"/>
    </location>
</feature>
<evidence type="ECO:0000313" key="11">
    <source>
        <dbReference type="Proteomes" id="UP000198424"/>
    </source>
</evidence>
<evidence type="ECO:0000256" key="4">
    <source>
        <dbReference type="ARBA" id="ARBA00022989"/>
    </source>
</evidence>
<feature type="domain" description="EamA" evidence="7">
    <location>
        <begin position="2"/>
        <end position="131"/>
    </location>
</feature>
<dbReference type="STRING" id="991.IW20_25615"/>
<proteinExistence type="inferred from homology"/>
<feature type="transmembrane region" description="Helical" evidence="6">
    <location>
        <begin position="114"/>
        <end position="131"/>
    </location>
</feature>
<feature type="transmembrane region" description="Helical" evidence="6">
    <location>
        <begin position="143"/>
        <end position="162"/>
    </location>
</feature>
<dbReference type="SUPFAM" id="SSF103481">
    <property type="entry name" value="Multidrug resistance efflux transporter EmrE"/>
    <property type="match status" value="2"/>
</dbReference>
<dbReference type="Pfam" id="PF00892">
    <property type="entry name" value="EamA"/>
    <property type="match status" value="1"/>
</dbReference>
<reference evidence="8 10" key="1">
    <citation type="submission" date="2014-07" db="EMBL/GenBank/DDBJ databases">
        <title>Genome of Flavobacterium hydatis DSM 2063.</title>
        <authorList>
            <person name="Pipes S.E."/>
            <person name="Stropko S.J."/>
            <person name="Newman J.D."/>
        </authorList>
    </citation>
    <scope>NUCLEOTIDE SEQUENCE [LARGE SCALE GENOMIC DNA]</scope>
    <source>
        <strain evidence="8 10">DSM 2063</strain>
    </source>
</reference>
<feature type="transmembrane region" description="Helical" evidence="6">
    <location>
        <begin position="6"/>
        <end position="21"/>
    </location>
</feature>
<dbReference type="OrthoDB" id="1524053at2"/>
<dbReference type="EMBL" id="MUGY01000067">
    <property type="protein sequence ID" value="OXA84789.1"/>
    <property type="molecule type" value="Genomic_DNA"/>
</dbReference>
<dbReference type="InterPro" id="IPR037185">
    <property type="entry name" value="EmrE-like"/>
</dbReference>
<keyword evidence="4 6" id="KW-1133">Transmembrane helix</keyword>
<keyword evidence="3 6" id="KW-0812">Transmembrane</keyword>
<evidence type="ECO:0000256" key="2">
    <source>
        <dbReference type="ARBA" id="ARBA00007362"/>
    </source>
</evidence>
<evidence type="ECO:0000256" key="1">
    <source>
        <dbReference type="ARBA" id="ARBA00004141"/>
    </source>
</evidence>
<dbReference type="Gene3D" id="1.10.3730.20">
    <property type="match status" value="1"/>
</dbReference>
<feature type="transmembrane region" description="Helical" evidence="6">
    <location>
        <begin position="91"/>
        <end position="108"/>
    </location>
</feature>
<comment type="similarity">
    <text evidence="2">Belongs to the EamA transporter family.</text>
</comment>
<dbReference type="InterPro" id="IPR050638">
    <property type="entry name" value="AA-Vitamin_Transporters"/>
</dbReference>
<organism evidence="8 10">
    <name type="scientific">Flavobacterium hydatis</name>
    <name type="common">Cytophaga aquatilis</name>
    <dbReference type="NCBI Taxonomy" id="991"/>
    <lineage>
        <taxon>Bacteria</taxon>
        <taxon>Pseudomonadati</taxon>
        <taxon>Bacteroidota</taxon>
        <taxon>Flavobacteriia</taxon>
        <taxon>Flavobacteriales</taxon>
        <taxon>Flavobacteriaceae</taxon>
        <taxon>Flavobacterium</taxon>
    </lineage>
</organism>
<name>A0A085ZBG1_FLAHY</name>
<sequence>MLFLILSILCSVSVGVLFKIARKYDTNNTQIVAYNYIFALVLCYISFSPDITAITAAAPWNLYIVIGVLLPSIFLFLALSIKHMGIVKTDAAQRLSLFIPILAAWLLFKEEFNILKITALLIGFPALLLILNKPADKNTNKWIYPAIVLLGFGVIDILFKQIATHTDLPYTTSLFAIFAISMTIMIVVVLYQTLIKKVKLSARNILFGGLIGILNFGNILFYLKAHKEFAENPSTVFAGMNMGVIIIGSLTGILVFKEKQTKLNYLGIFLALIAIVLIVISQNSK</sequence>
<dbReference type="RefSeq" id="WP_035628959.1">
    <property type="nucleotide sequence ID" value="NZ_JBEWQG010000038.1"/>
</dbReference>
<comment type="subcellular location">
    <subcellularLocation>
        <location evidence="1">Membrane</location>
        <topology evidence="1">Multi-pass membrane protein</topology>
    </subcellularLocation>
</comment>
<dbReference type="InterPro" id="IPR000620">
    <property type="entry name" value="EamA_dom"/>
</dbReference>
<evidence type="ECO:0000259" key="7">
    <source>
        <dbReference type="Pfam" id="PF00892"/>
    </source>
</evidence>
<dbReference type="PANTHER" id="PTHR32322:SF2">
    <property type="entry name" value="EAMA DOMAIN-CONTAINING PROTEIN"/>
    <property type="match status" value="1"/>
</dbReference>
<dbReference type="Proteomes" id="UP000028712">
    <property type="component" value="Unassembled WGS sequence"/>
</dbReference>
<evidence type="ECO:0000256" key="5">
    <source>
        <dbReference type="ARBA" id="ARBA00023136"/>
    </source>
</evidence>
<dbReference type="GO" id="GO:0016020">
    <property type="term" value="C:membrane"/>
    <property type="evidence" value="ECO:0007669"/>
    <property type="project" value="UniProtKB-SubCell"/>
</dbReference>
<dbReference type="eggNOG" id="COG0697">
    <property type="taxonomic scope" value="Bacteria"/>
</dbReference>
<feature type="transmembrane region" description="Helical" evidence="6">
    <location>
        <begin position="60"/>
        <end position="79"/>
    </location>
</feature>
<dbReference type="PANTHER" id="PTHR32322">
    <property type="entry name" value="INNER MEMBRANE TRANSPORTER"/>
    <property type="match status" value="1"/>
</dbReference>
<comment type="caution">
    <text evidence="8">The sequence shown here is derived from an EMBL/GenBank/DDBJ whole genome shotgun (WGS) entry which is preliminary data.</text>
</comment>
<evidence type="ECO:0000256" key="3">
    <source>
        <dbReference type="ARBA" id="ARBA00022692"/>
    </source>
</evidence>
<evidence type="ECO:0000313" key="9">
    <source>
        <dbReference type="EMBL" id="OXA84789.1"/>
    </source>
</evidence>
<evidence type="ECO:0000313" key="8">
    <source>
        <dbReference type="EMBL" id="KFF01775.1"/>
    </source>
</evidence>
<protein>
    <submittedName>
        <fullName evidence="8">Transporter</fullName>
    </submittedName>
</protein>
<keyword evidence="11" id="KW-1185">Reference proteome</keyword>
<feature type="transmembrane region" description="Helical" evidence="6">
    <location>
        <begin position="174"/>
        <end position="193"/>
    </location>
</feature>
<gene>
    <name evidence="9" type="ORF">B0A62_24990</name>
    <name evidence="8" type="ORF">IW20_25615</name>
</gene>
<dbReference type="EMBL" id="JPRM01000066">
    <property type="protein sequence ID" value="KFF01775.1"/>
    <property type="molecule type" value="Genomic_DNA"/>
</dbReference>
<feature type="transmembrane region" description="Helical" evidence="6">
    <location>
        <begin position="235"/>
        <end position="256"/>
    </location>
</feature>
<reference evidence="9 11" key="2">
    <citation type="submission" date="2016-11" db="EMBL/GenBank/DDBJ databases">
        <title>Whole genomes of Flavobacteriaceae.</title>
        <authorList>
            <person name="Stine C."/>
            <person name="Li C."/>
            <person name="Tadesse D."/>
        </authorList>
    </citation>
    <scope>NUCLEOTIDE SEQUENCE [LARGE SCALE GENOMIC DNA]</scope>
    <source>
        <strain evidence="9 11">ATCC 29551</strain>
    </source>
</reference>
<dbReference type="Proteomes" id="UP000198424">
    <property type="component" value="Unassembled WGS sequence"/>
</dbReference>
<evidence type="ECO:0000256" key="6">
    <source>
        <dbReference type="SAM" id="Phobius"/>
    </source>
</evidence>